<keyword evidence="3" id="KW-1185">Reference proteome</keyword>
<feature type="region of interest" description="Disordered" evidence="1">
    <location>
        <begin position="21"/>
        <end position="54"/>
    </location>
</feature>
<feature type="compositionally biased region" description="Low complexity" evidence="1">
    <location>
        <begin position="23"/>
        <end position="41"/>
    </location>
</feature>
<sequence>MQRIWRDHATPDVIYAKLNYPKTPTSTATASTPPYSTRFTPPTRPDPTPHQRHR</sequence>
<name>A0ABP3AV25_MYCUL</name>
<reference evidence="2 3" key="1">
    <citation type="submission" date="2014-01" db="EMBL/GenBank/DDBJ databases">
        <authorList>
            <person name="Dobos K."/>
            <person name="Lenaerts A."/>
            <person name="Ordway D."/>
            <person name="DeGroote M.A."/>
            <person name="Parker T."/>
            <person name="Sizemore C."/>
            <person name="Tallon L.J."/>
            <person name="Sadzewicz L.K."/>
            <person name="Sengamalay N."/>
            <person name="Fraser C.M."/>
            <person name="Hine E."/>
            <person name="Shefchek K.A."/>
            <person name="Das S.P."/>
            <person name="Tettelin H."/>
        </authorList>
    </citation>
    <scope>NUCLEOTIDE SEQUENCE [LARGE SCALE GENOMIC DNA]</scope>
    <source>
        <strain evidence="2 3">Harvey</strain>
    </source>
</reference>
<accession>A0ABP3AV25</accession>
<comment type="caution">
    <text evidence="2">The sequence shown here is derived from an EMBL/GenBank/DDBJ whole genome shotgun (WGS) entry which is preliminary data.</text>
</comment>
<evidence type="ECO:0000313" key="2">
    <source>
        <dbReference type="EMBL" id="EUA93749.1"/>
    </source>
</evidence>
<evidence type="ECO:0000256" key="1">
    <source>
        <dbReference type="SAM" id="MobiDB-lite"/>
    </source>
</evidence>
<evidence type="ECO:0000313" key="3">
    <source>
        <dbReference type="Proteomes" id="UP000020681"/>
    </source>
</evidence>
<gene>
    <name evidence="2" type="ORF">I551_8981</name>
</gene>
<dbReference type="EMBL" id="JAOL01000045">
    <property type="protein sequence ID" value="EUA93749.1"/>
    <property type="molecule type" value="Genomic_DNA"/>
</dbReference>
<protein>
    <submittedName>
        <fullName evidence="2">Type I polyketide synthase loading module domain protein</fullName>
    </submittedName>
</protein>
<proteinExistence type="predicted"/>
<dbReference type="Proteomes" id="UP000020681">
    <property type="component" value="Unassembled WGS sequence"/>
</dbReference>
<organism evidence="2 3">
    <name type="scientific">Mycobacterium ulcerans str. Harvey</name>
    <dbReference type="NCBI Taxonomy" id="1299332"/>
    <lineage>
        <taxon>Bacteria</taxon>
        <taxon>Bacillati</taxon>
        <taxon>Actinomycetota</taxon>
        <taxon>Actinomycetes</taxon>
        <taxon>Mycobacteriales</taxon>
        <taxon>Mycobacteriaceae</taxon>
        <taxon>Mycobacterium</taxon>
        <taxon>Mycobacterium ulcerans group</taxon>
    </lineage>
</organism>